<dbReference type="Proteomes" id="UP000297527">
    <property type="component" value="Unassembled WGS sequence"/>
</dbReference>
<gene>
    <name evidence="1" type="ORF">BCON_0352g00010</name>
</gene>
<proteinExistence type="predicted"/>
<comment type="caution">
    <text evidence="1">The sequence shown here is derived from an EMBL/GenBank/DDBJ whole genome shotgun (WGS) entry which is preliminary data.</text>
</comment>
<sequence>MYNSQVHIVQLKLSQTILNRWGHIVKTLEDFRGYENYLARYSGFFDSNTDFFCPLKDGNSISLIGFGTGTAWYKKTPEEPLNRDLVDI</sequence>
<name>A0A4Z1HA94_9HELO</name>
<dbReference type="EMBL" id="PQXN01000350">
    <property type="protein sequence ID" value="TGO45976.1"/>
    <property type="molecule type" value="Genomic_DNA"/>
</dbReference>
<organism evidence="1 2">
    <name type="scientific">Botryotinia convoluta</name>
    <dbReference type="NCBI Taxonomy" id="54673"/>
    <lineage>
        <taxon>Eukaryota</taxon>
        <taxon>Fungi</taxon>
        <taxon>Dikarya</taxon>
        <taxon>Ascomycota</taxon>
        <taxon>Pezizomycotina</taxon>
        <taxon>Leotiomycetes</taxon>
        <taxon>Helotiales</taxon>
        <taxon>Sclerotiniaceae</taxon>
        <taxon>Botryotinia</taxon>
    </lineage>
</organism>
<evidence type="ECO:0000313" key="1">
    <source>
        <dbReference type="EMBL" id="TGO45976.1"/>
    </source>
</evidence>
<keyword evidence="2" id="KW-1185">Reference proteome</keyword>
<protein>
    <submittedName>
        <fullName evidence="1">Uncharacterized protein</fullName>
    </submittedName>
</protein>
<reference evidence="1 2" key="1">
    <citation type="submission" date="2017-12" db="EMBL/GenBank/DDBJ databases">
        <title>Comparative genomics of Botrytis spp.</title>
        <authorList>
            <person name="Valero-Jimenez C.A."/>
            <person name="Tapia P."/>
            <person name="Veloso J."/>
            <person name="Silva-Moreno E."/>
            <person name="Staats M."/>
            <person name="Valdes J.H."/>
            <person name="Van Kan J.A.L."/>
        </authorList>
    </citation>
    <scope>NUCLEOTIDE SEQUENCE [LARGE SCALE GENOMIC DNA]</scope>
    <source>
        <strain evidence="1 2">MUCL11595</strain>
    </source>
</reference>
<accession>A0A4Z1HA94</accession>
<dbReference type="AlphaFoldDB" id="A0A4Z1HA94"/>
<evidence type="ECO:0000313" key="2">
    <source>
        <dbReference type="Proteomes" id="UP000297527"/>
    </source>
</evidence>